<dbReference type="InterPro" id="IPR014710">
    <property type="entry name" value="RmlC-like_jellyroll"/>
</dbReference>
<dbReference type="InterPro" id="IPR052044">
    <property type="entry name" value="PKS_Associated_Protein"/>
</dbReference>
<comment type="caution">
    <text evidence="2">The sequence shown here is derived from an EMBL/GenBank/DDBJ whole genome shotgun (WGS) entry which is preliminary data.</text>
</comment>
<proteinExistence type="predicted"/>
<dbReference type="SUPFAM" id="SSF51182">
    <property type="entry name" value="RmlC-like cupins"/>
    <property type="match status" value="1"/>
</dbReference>
<feature type="domain" description="Cupin type-2" evidence="1">
    <location>
        <begin position="38"/>
        <end position="97"/>
    </location>
</feature>
<reference evidence="2 3" key="1">
    <citation type="submission" date="2020-05" db="EMBL/GenBank/DDBJ databases">
        <title>The draft genome of Cronobacter sakazakii strain 145005.</title>
        <authorList>
            <person name="Yang J."/>
            <person name="Liu L."/>
            <person name="Feng Y."/>
            <person name="Zong Z."/>
        </authorList>
    </citation>
    <scope>NUCLEOTIDE SEQUENCE [LARGE SCALE GENOMIC DNA]</scope>
    <source>
        <strain evidence="2 3">145005</strain>
    </source>
</reference>
<evidence type="ECO:0000313" key="3">
    <source>
        <dbReference type="Proteomes" id="UP000548673"/>
    </source>
</evidence>
<dbReference type="PANTHER" id="PTHR36114:SF1">
    <property type="entry name" value="16.7 KDA PROTEIN IN WHIE LOCUS"/>
    <property type="match status" value="1"/>
</dbReference>
<dbReference type="EMBL" id="JABTXY010000025">
    <property type="protein sequence ID" value="NYV43563.1"/>
    <property type="molecule type" value="Genomic_DNA"/>
</dbReference>
<dbReference type="KEGG" id="csj:CSK29544_04041"/>
<organism evidence="2 3">
    <name type="scientific">Cronobacter sakazakii</name>
    <name type="common">Enterobacter sakazakii</name>
    <dbReference type="NCBI Taxonomy" id="28141"/>
    <lineage>
        <taxon>Bacteria</taxon>
        <taxon>Pseudomonadati</taxon>
        <taxon>Pseudomonadota</taxon>
        <taxon>Gammaproteobacteria</taxon>
        <taxon>Enterobacterales</taxon>
        <taxon>Enterobacteriaceae</taxon>
        <taxon>Cronobacter</taxon>
    </lineage>
</organism>
<dbReference type="RefSeq" id="WP_007894755.1">
    <property type="nucleotide sequence ID" value="NZ_CAWNSY010000082.1"/>
</dbReference>
<dbReference type="GeneID" id="56731545"/>
<dbReference type="Gene3D" id="2.60.120.10">
    <property type="entry name" value="Jelly Rolls"/>
    <property type="match status" value="1"/>
</dbReference>
<gene>
    <name evidence="2" type="ORF">HRR37_14585</name>
</gene>
<dbReference type="PANTHER" id="PTHR36114">
    <property type="entry name" value="16.7 KDA PROTEIN IN WHIE LOCUS"/>
    <property type="match status" value="1"/>
</dbReference>
<accession>A0A2S9UI79</accession>
<dbReference type="AlphaFoldDB" id="A0A2S9UI79"/>
<dbReference type="InterPro" id="IPR013096">
    <property type="entry name" value="Cupin_2"/>
</dbReference>
<evidence type="ECO:0000259" key="1">
    <source>
        <dbReference type="Pfam" id="PF07883"/>
    </source>
</evidence>
<protein>
    <submittedName>
        <fullName evidence="2">Cupin domain-containing protein</fullName>
    </submittedName>
</protein>
<dbReference type="STRING" id="28141.CSK29544_04041"/>
<dbReference type="Pfam" id="PF07883">
    <property type="entry name" value="Cupin_2"/>
    <property type="match status" value="1"/>
</dbReference>
<sequence length="120" mass="13750">MYYPINLEQKFSLFNTYWQPKVIAQMNDYQFKVVKIEGDFIWHSHPETDEAFIVIEGVLRIDFRDGHVFVGPGEMYVVPKGIEHKTSAEAAVKMMMIEPCGVLNTGHEGGARTAENDVWI</sequence>
<dbReference type="InterPro" id="IPR011051">
    <property type="entry name" value="RmlC_Cupin_sf"/>
</dbReference>
<dbReference type="CDD" id="cd02226">
    <property type="entry name" value="cupin_YdbB-like"/>
    <property type="match status" value="1"/>
</dbReference>
<evidence type="ECO:0000313" key="2">
    <source>
        <dbReference type="EMBL" id="NYV43563.1"/>
    </source>
</evidence>
<name>A0A2S9UI79_CROSK</name>
<dbReference type="Proteomes" id="UP000548673">
    <property type="component" value="Unassembled WGS sequence"/>
</dbReference>